<evidence type="ECO:0000256" key="1">
    <source>
        <dbReference type="SAM" id="MobiDB-lite"/>
    </source>
</evidence>
<evidence type="ECO:0000313" key="3">
    <source>
        <dbReference type="Proteomes" id="UP000314294"/>
    </source>
</evidence>
<feature type="region of interest" description="Disordered" evidence="1">
    <location>
        <begin position="1"/>
        <end position="22"/>
    </location>
</feature>
<dbReference type="AlphaFoldDB" id="A0A4Z2IFC1"/>
<dbReference type="EMBL" id="SRLO01000091">
    <property type="protein sequence ID" value="TNN76656.1"/>
    <property type="molecule type" value="Genomic_DNA"/>
</dbReference>
<protein>
    <submittedName>
        <fullName evidence="2">Uncharacterized protein</fullName>
    </submittedName>
</protein>
<keyword evidence="3" id="KW-1185">Reference proteome</keyword>
<name>A0A4Z2IFC1_9TELE</name>
<evidence type="ECO:0000313" key="2">
    <source>
        <dbReference type="EMBL" id="TNN76656.1"/>
    </source>
</evidence>
<dbReference type="Proteomes" id="UP000314294">
    <property type="component" value="Unassembled WGS sequence"/>
</dbReference>
<sequence>MKAMIVIQDGHSQSKGDKPKGTEWRLWPYIVNEVAQDMQSGGHKHPPPITARAEPRKAREKLTLLSTVPVAA</sequence>
<gene>
    <name evidence="2" type="ORF">EYF80_013108</name>
</gene>
<accession>A0A4Z2IFC1</accession>
<comment type="caution">
    <text evidence="2">The sequence shown here is derived from an EMBL/GenBank/DDBJ whole genome shotgun (WGS) entry which is preliminary data.</text>
</comment>
<feature type="compositionally biased region" description="Basic and acidic residues" evidence="1">
    <location>
        <begin position="12"/>
        <end position="22"/>
    </location>
</feature>
<proteinExistence type="predicted"/>
<organism evidence="2 3">
    <name type="scientific">Liparis tanakae</name>
    <name type="common">Tanaka's snailfish</name>
    <dbReference type="NCBI Taxonomy" id="230148"/>
    <lineage>
        <taxon>Eukaryota</taxon>
        <taxon>Metazoa</taxon>
        <taxon>Chordata</taxon>
        <taxon>Craniata</taxon>
        <taxon>Vertebrata</taxon>
        <taxon>Euteleostomi</taxon>
        <taxon>Actinopterygii</taxon>
        <taxon>Neopterygii</taxon>
        <taxon>Teleostei</taxon>
        <taxon>Neoteleostei</taxon>
        <taxon>Acanthomorphata</taxon>
        <taxon>Eupercaria</taxon>
        <taxon>Perciformes</taxon>
        <taxon>Cottioidei</taxon>
        <taxon>Cottales</taxon>
        <taxon>Liparidae</taxon>
        <taxon>Liparis</taxon>
    </lineage>
</organism>
<reference evidence="2 3" key="1">
    <citation type="submission" date="2019-03" db="EMBL/GenBank/DDBJ databases">
        <title>First draft genome of Liparis tanakae, snailfish: a comprehensive survey of snailfish specific genes.</title>
        <authorList>
            <person name="Kim W."/>
            <person name="Song I."/>
            <person name="Jeong J.-H."/>
            <person name="Kim D."/>
            <person name="Kim S."/>
            <person name="Ryu S."/>
            <person name="Song J.Y."/>
            <person name="Lee S.K."/>
        </authorList>
    </citation>
    <scope>NUCLEOTIDE SEQUENCE [LARGE SCALE GENOMIC DNA]</scope>
    <source>
        <tissue evidence="2">Muscle</tissue>
    </source>
</reference>